<evidence type="ECO:0000256" key="3">
    <source>
        <dbReference type="ARBA" id="ARBA00023002"/>
    </source>
</evidence>
<dbReference type="PANTHER" id="PTHR42659">
    <property type="entry name" value="XANTHINE DEHYDROGENASE SUBUNIT C-RELATED"/>
    <property type="match status" value="1"/>
</dbReference>
<dbReference type="InterPro" id="IPR002346">
    <property type="entry name" value="Mopterin_DH_FAD-bd"/>
</dbReference>
<keyword evidence="6" id="KW-1185">Reference proteome</keyword>
<evidence type="ECO:0000313" key="6">
    <source>
        <dbReference type="Proteomes" id="UP001165287"/>
    </source>
</evidence>
<feature type="domain" description="FAD-binding PCMH-type" evidence="4">
    <location>
        <begin position="1"/>
        <end position="174"/>
    </location>
</feature>
<dbReference type="SUPFAM" id="SSF56176">
    <property type="entry name" value="FAD-binding/transporter-associated domain-like"/>
    <property type="match status" value="1"/>
</dbReference>
<dbReference type="Pfam" id="PF00941">
    <property type="entry name" value="FAD_binding_5"/>
    <property type="match status" value="1"/>
</dbReference>
<proteinExistence type="predicted"/>
<keyword evidence="1" id="KW-0285">Flavoprotein</keyword>
<dbReference type="PROSITE" id="PS51387">
    <property type="entry name" value="FAD_PCMH"/>
    <property type="match status" value="1"/>
</dbReference>
<dbReference type="SMART" id="SM01092">
    <property type="entry name" value="CO_deh_flav_C"/>
    <property type="match status" value="1"/>
</dbReference>
<keyword evidence="3" id="KW-0560">Oxidoreductase</keyword>
<dbReference type="InterPro" id="IPR016169">
    <property type="entry name" value="FAD-bd_PCMH_sub2"/>
</dbReference>
<dbReference type="Proteomes" id="UP001165287">
    <property type="component" value="Unassembled WGS sequence"/>
</dbReference>
<dbReference type="InterPro" id="IPR016167">
    <property type="entry name" value="FAD-bd_PCMH_sub1"/>
</dbReference>
<dbReference type="InterPro" id="IPR036318">
    <property type="entry name" value="FAD-bd_PCMH-like_sf"/>
</dbReference>
<protein>
    <submittedName>
        <fullName evidence="5">FAD binding domain-containing protein</fullName>
    </submittedName>
</protein>
<reference evidence="5" key="1">
    <citation type="submission" date="2024-05" db="EMBL/GenBank/DDBJ databases">
        <title>Metabacillus sp. nov., isolated from the rhizosphere soil of tomato plants.</title>
        <authorList>
            <person name="Ma R."/>
        </authorList>
    </citation>
    <scope>NUCLEOTIDE SEQUENCE</scope>
    <source>
        <strain evidence="5">DBTR6</strain>
    </source>
</reference>
<dbReference type="Gene3D" id="3.30.43.10">
    <property type="entry name" value="Uridine Diphospho-n-acetylenolpyruvylglucosamine Reductase, domain 2"/>
    <property type="match status" value="1"/>
</dbReference>
<dbReference type="SUPFAM" id="SSF55447">
    <property type="entry name" value="CO dehydrogenase flavoprotein C-terminal domain-like"/>
    <property type="match status" value="1"/>
</dbReference>
<keyword evidence="2" id="KW-0274">FAD</keyword>
<evidence type="ECO:0000259" key="4">
    <source>
        <dbReference type="PROSITE" id="PS51387"/>
    </source>
</evidence>
<dbReference type="Gene3D" id="3.30.465.10">
    <property type="match status" value="1"/>
</dbReference>
<dbReference type="InterPro" id="IPR005107">
    <property type="entry name" value="CO_DH_flav_C"/>
</dbReference>
<dbReference type="Gene3D" id="3.30.390.50">
    <property type="entry name" value="CO dehydrogenase flavoprotein, C-terminal domain"/>
    <property type="match status" value="1"/>
</dbReference>
<comment type="caution">
    <text evidence="5">The sequence shown here is derived from an EMBL/GenBank/DDBJ whole genome shotgun (WGS) entry which is preliminary data.</text>
</comment>
<dbReference type="InterPro" id="IPR036683">
    <property type="entry name" value="CO_DH_flav_C_dom_sf"/>
</dbReference>
<sequence>MIPYDFEYYKPSTIQEALNLFVELNKRGRKPVYFSGGTEIITLGRLNLVTGDAVIDLKEIPECNRYQVVEEHLLIGSTNPLSKIEDTNLFPLLSKTVSEIADRTSRNKITVGGNICGQIFYREAVLPFLLCNSVLVIAGIEGIKQVSIMEIFLEKLVLKNGEFLVQIVTEQKYLNSPFISIKRRRQWKTGYPLVTVAAIKVNNKIRIAISGLTTYPFRSTAFEETLNNLNLSFDVRITTAIEQLKIPILNDTEGSSDYRLFVLKNTIEDVLTQLGGRGNANI</sequence>
<dbReference type="InterPro" id="IPR051312">
    <property type="entry name" value="Diverse_Substr_Oxidored"/>
</dbReference>
<gene>
    <name evidence="5" type="ORF">K9V48_03345</name>
</gene>
<name>A0ABS7ULV6_9BACI</name>
<evidence type="ECO:0000256" key="2">
    <source>
        <dbReference type="ARBA" id="ARBA00022827"/>
    </source>
</evidence>
<evidence type="ECO:0000313" key="5">
    <source>
        <dbReference type="EMBL" id="MBZ5749301.1"/>
    </source>
</evidence>
<dbReference type="RefSeq" id="WP_224136918.1">
    <property type="nucleotide sequence ID" value="NZ_JAIQUM010000004.1"/>
</dbReference>
<evidence type="ECO:0000256" key="1">
    <source>
        <dbReference type="ARBA" id="ARBA00022630"/>
    </source>
</evidence>
<dbReference type="InterPro" id="IPR016166">
    <property type="entry name" value="FAD-bd_PCMH"/>
</dbReference>
<accession>A0ABS7ULV6</accession>
<dbReference type="EMBL" id="JAIQUM010000004">
    <property type="protein sequence ID" value="MBZ5749301.1"/>
    <property type="molecule type" value="Genomic_DNA"/>
</dbReference>
<dbReference type="PANTHER" id="PTHR42659:SF2">
    <property type="entry name" value="XANTHINE DEHYDROGENASE SUBUNIT C-RELATED"/>
    <property type="match status" value="1"/>
</dbReference>
<organism evidence="5 6">
    <name type="scientific">Metabacillus rhizolycopersici</name>
    <dbReference type="NCBI Taxonomy" id="2875709"/>
    <lineage>
        <taxon>Bacteria</taxon>
        <taxon>Bacillati</taxon>
        <taxon>Bacillota</taxon>
        <taxon>Bacilli</taxon>
        <taxon>Bacillales</taxon>
        <taxon>Bacillaceae</taxon>
        <taxon>Metabacillus</taxon>
    </lineage>
</organism>